<evidence type="ECO:0000256" key="3">
    <source>
        <dbReference type="ARBA" id="ARBA00022801"/>
    </source>
</evidence>
<dbReference type="NCBIfam" id="TIGR00231">
    <property type="entry name" value="small_GTP"/>
    <property type="match status" value="1"/>
</dbReference>
<keyword evidence="6" id="KW-1185">Reference proteome</keyword>
<feature type="region of interest" description="Disordered" evidence="4">
    <location>
        <begin position="97"/>
        <end position="190"/>
    </location>
</feature>
<feature type="compositionally biased region" description="Basic and acidic residues" evidence="4">
    <location>
        <begin position="97"/>
        <end position="111"/>
    </location>
</feature>
<feature type="region of interest" description="Disordered" evidence="4">
    <location>
        <begin position="1"/>
        <end position="66"/>
    </location>
</feature>
<feature type="compositionally biased region" description="Pro residues" evidence="4">
    <location>
        <begin position="11"/>
        <end position="21"/>
    </location>
</feature>
<dbReference type="GO" id="GO:0030488">
    <property type="term" value="P:tRNA methylation"/>
    <property type="evidence" value="ECO:0007669"/>
    <property type="project" value="TreeGrafter"/>
</dbReference>
<feature type="domain" description="TrmE-type G" evidence="5">
    <location>
        <begin position="305"/>
        <end position="472"/>
    </location>
</feature>
<dbReference type="InterPro" id="IPR006073">
    <property type="entry name" value="GTP-bd"/>
</dbReference>
<dbReference type="InterPro" id="IPR027417">
    <property type="entry name" value="P-loop_NTPase"/>
</dbReference>
<dbReference type="PROSITE" id="PS51709">
    <property type="entry name" value="G_TRME"/>
    <property type="match status" value="1"/>
</dbReference>
<dbReference type="CTD" id="84705"/>
<evidence type="ECO:0000256" key="2">
    <source>
        <dbReference type="ARBA" id="ARBA00022694"/>
    </source>
</evidence>
<dbReference type="InterPro" id="IPR004520">
    <property type="entry name" value="GTPase_MnmE"/>
</dbReference>
<dbReference type="NCBIfam" id="NF003661">
    <property type="entry name" value="PRK05291.1-3"/>
    <property type="match status" value="1"/>
</dbReference>
<dbReference type="PANTHER" id="PTHR42714:SF2">
    <property type="entry name" value="TRNA MODIFICATION GTPASE GTPBP3, MITOCHONDRIAL"/>
    <property type="match status" value="1"/>
</dbReference>
<dbReference type="PANTHER" id="PTHR42714">
    <property type="entry name" value="TRNA MODIFICATION GTPASE GTPBP3"/>
    <property type="match status" value="1"/>
</dbReference>
<dbReference type="GO" id="GO:0005739">
    <property type="term" value="C:mitochondrion"/>
    <property type="evidence" value="ECO:0007669"/>
    <property type="project" value="TreeGrafter"/>
</dbReference>
<proteinExistence type="inferred from homology"/>
<comment type="similarity">
    <text evidence="1">Belongs to the TRAFAC class TrmE-Era-EngA-EngB-Septin-like GTPase superfamily. TrmE GTPase family.</text>
</comment>
<dbReference type="GO" id="GO:0005525">
    <property type="term" value="F:GTP binding"/>
    <property type="evidence" value="ECO:0007669"/>
    <property type="project" value="InterPro"/>
</dbReference>
<dbReference type="InterPro" id="IPR031168">
    <property type="entry name" value="G_TrmE"/>
</dbReference>
<protein>
    <submittedName>
        <fullName evidence="7">tRNA modification GTPase GTPBP3, mitochondrial isoform X1</fullName>
    </submittedName>
</protein>
<evidence type="ECO:0000313" key="6">
    <source>
        <dbReference type="Proteomes" id="UP000000715"/>
    </source>
</evidence>
<accession>A0A8U0NXQ8</accession>
<dbReference type="RefSeq" id="XP_012916090.1">
    <property type="nucleotide sequence ID" value="XM_013060636.2"/>
</dbReference>
<dbReference type="Pfam" id="PF01926">
    <property type="entry name" value="MMR_HSR1"/>
    <property type="match status" value="1"/>
</dbReference>
<evidence type="ECO:0000256" key="1">
    <source>
        <dbReference type="ARBA" id="ARBA00011043"/>
    </source>
</evidence>
<dbReference type="SUPFAM" id="SSF52540">
    <property type="entry name" value="P-loop containing nucleoside triphosphate hydrolases"/>
    <property type="match status" value="1"/>
</dbReference>
<organism evidence="6 7">
    <name type="scientific">Mustela putorius furo</name>
    <name type="common">European domestic ferret</name>
    <name type="synonym">Mustela furo</name>
    <dbReference type="NCBI Taxonomy" id="9669"/>
    <lineage>
        <taxon>Eukaryota</taxon>
        <taxon>Metazoa</taxon>
        <taxon>Chordata</taxon>
        <taxon>Craniata</taxon>
        <taxon>Vertebrata</taxon>
        <taxon>Euteleostomi</taxon>
        <taxon>Mammalia</taxon>
        <taxon>Eutheria</taxon>
        <taxon>Laurasiatheria</taxon>
        <taxon>Carnivora</taxon>
        <taxon>Caniformia</taxon>
        <taxon>Musteloidea</taxon>
        <taxon>Mustelidae</taxon>
        <taxon>Mustelinae</taxon>
        <taxon>Mustela</taxon>
    </lineage>
</organism>
<dbReference type="GO" id="GO:0003924">
    <property type="term" value="F:GTPase activity"/>
    <property type="evidence" value="ECO:0007669"/>
    <property type="project" value="InterPro"/>
</dbReference>
<dbReference type="InterPro" id="IPR025867">
    <property type="entry name" value="MnmE_helical"/>
</dbReference>
<dbReference type="AlphaFoldDB" id="A0A8U0NXQ8"/>
<keyword evidence="2" id="KW-0819">tRNA processing</keyword>
<dbReference type="InterPro" id="IPR005225">
    <property type="entry name" value="Small_GTP-bd"/>
</dbReference>
<name>A0A8U0NXQ8_MUSPF</name>
<dbReference type="Gene3D" id="3.40.50.300">
    <property type="entry name" value="P-loop containing nucleotide triphosphate hydrolases"/>
    <property type="match status" value="1"/>
</dbReference>
<dbReference type="CDD" id="cd04164">
    <property type="entry name" value="trmE"/>
    <property type="match status" value="1"/>
</dbReference>
<dbReference type="Proteomes" id="UP000000715">
    <property type="component" value="Unplaced"/>
</dbReference>
<feature type="compositionally biased region" description="Basic and acidic residues" evidence="4">
    <location>
        <begin position="27"/>
        <end position="48"/>
    </location>
</feature>
<dbReference type="GeneID" id="101673317"/>
<gene>
    <name evidence="7" type="primary">GTPBP3</name>
</gene>
<reference evidence="7" key="1">
    <citation type="submission" date="2025-08" db="UniProtKB">
        <authorList>
            <consortium name="RefSeq"/>
        </authorList>
    </citation>
    <scope>IDENTIFICATION</scope>
    <source>
        <tissue evidence="7">Brain</tissue>
    </source>
</reference>
<sequence>MLPGERHFAAPPRPALSPPLSLPLANRNEDLQRVGRTPPKEPNDHRESLSILPVSPRSGWSLLSGLEATQAERSQIVHAPGQRRPGPWFRGHYLRAELRPRPLRHRGDPNQRSRQRPRPPEPHGAPGLAPSSQRLPAPAQPPPFRGAVGPRAGALVPRSPKFHGGGLRGIPRAWRPSGGEWRPAGPGVPGLRPAEAGEFTRRAFAHGKLSLTEVEGLADLIHAETEAQRRQALRQLDGELGHLCHGWAKTLTKALAHVEAYIDFGEDDNLEEGVLERADSQVRELELALSAHLRDARRGQRLRSGAHVVVAGPPNAGKSSLVNLLSRKPVSIVSPEPGTTRDVLEIPVDLAGFPALLSDTAGLREGVGPVEQEGVRRARERLQQADLILAVLDASDLASPSSRNFLDTVVAPAGAGSPNESSQRLLLVLNKSDLLPPGGPGPSPNLPPHLLLSCLTGEGLDDLLEALRKELAEVCGDPSTGPPLLTRARHQHHLQGCLDALGHYRQTKDLALAAEALRLARGHLGRITGGGSTEEVLDIIFRDFCVGK</sequence>
<keyword evidence="3" id="KW-0378">Hydrolase</keyword>
<dbReference type="FunFam" id="3.40.50.300:FF:000924">
    <property type="entry name" value="tRNA modification GTPase GTPBP3, mitochondrial"/>
    <property type="match status" value="1"/>
</dbReference>
<dbReference type="InterPro" id="IPR027368">
    <property type="entry name" value="MnmE_dom2"/>
</dbReference>
<dbReference type="GO" id="GO:0002098">
    <property type="term" value="P:tRNA wobble uridine modification"/>
    <property type="evidence" value="ECO:0007669"/>
    <property type="project" value="TreeGrafter"/>
</dbReference>
<dbReference type="HAMAP" id="MF_00379">
    <property type="entry name" value="GTPase_MnmE"/>
    <property type="match status" value="1"/>
</dbReference>
<dbReference type="Pfam" id="PF12631">
    <property type="entry name" value="MnmE_helical"/>
    <property type="match status" value="1"/>
</dbReference>
<evidence type="ECO:0000259" key="5">
    <source>
        <dbReference type="PROSITE" id="PS51709"/>
    </source>
</evidence>
<dbReference type="OrthoDB" id="188276at2759"/>
<evidence type="ECO:0000313" key="7">
    <source>
        <dbReference type="RefSeq" id="XP_012916090.1"/>
    </source>
</evidence>
<dbReference type="Gene3D" id="1.20.120.430">
    <property type="entry name" value="tRNA modification GTPase MnmE domain 2"/>
    <property type="match status" value="1"/>
</dbReference>
<evidence type="ECO:0000256" key="4">
    <source>
        <dbReference type="SAM" id="MobiDB-lite"/>
    </source>
</evidence>
<dbReference type="SUPFAM" id="SSF116878">
    <property type="entry name" value="TrmE connector domain"/>
    <property type="match status" value="1"/>
</dbReference>